<keyword evidence="3" id="KW-1185">Reference proteome</keyword>
<feature type="compositionally biased region" description="Pro residues" evidence="1">
    <location>
        <begin position="364"/>
        <end position="376"/>
    </location>
</feature>
<feature type="compositionally biased region" description="Low complexity" evidence="1">
    <location>
        <begin position="249"/>
        <end position="261"/>
    </location>
</feature>
<feature type="region of interest" description="Disordered" evidence="1">
    <location>
        <begin position="27"/>
        <end position="178"/>
    </location>
</feature>
<proteinExistence type="predicted"/>
<evidence type="ECO:0000256" key="1">
    <source>
        <dbReference type="SAM" id="MobiDB-lite"/>
    </source>
</evidence>
<dbReference type="OrthoDB" id="2275718at2759"/>
<dbReference type="EMBL" id="SRLO01000363">
    <property type="protein sequence ID" value="TNN59118.1"/>
    <property type="molecule type" value="Genomic_DNA"/>
</dbReference>
<feature type="region of interest" description="Disordered" evidence="1">
    <location>
        <begin position="286"/>
        <end position="385"/>
    </location>
</feature>
<feature type="compositionally biased region" description="Pro residues" evidence="1">
    <location>
        <begin position="162"/>
        <end position="173"/>
    </location>
</feature>
<feature type="compositionally biased region" description="Basic and acidic residues" evidence="1">
    <location>
        <begin position="123"/>
        <end position="140"/>
    </location>
</feature>
<dbReference type="Proteomes" id="UP000314294">
    <property type="component" value="Unassembled WGS sequence"/>
</dbReference>
<dbReference type="AlphaFoldDB" id="A0A4Z2GZT3"/>
<feature type="compositionally biased region" description="Gly residues" evidence="1">
    <location>
        <begin position="60"/>
        <end position="72"/>
    </location>
</feature>
<feature type="compositionally biased region" description="Polar residues" evidence="1">
    <location>
        <begin position="107"/>
        <end position="120"/>
    </location>
</feature>
<feature type="compositionally biased region" description="Low complexity" evidence="1">
    <location>
        <begin position="298"/>
        <end position="307"/>
    </location>
</feature>
<protein>
    <submittedName>
        <fullName evidence="2">Ataxin-2</fullName>
    </submittedName>
</protein>
<comment type="caution">
    <text evidence="2">The sequence shown here is derived from an EMBL/GenBank/DDBJ whole genome shotgun (WGS) entry which is preliminary data.</text>
</comment>
<name>A0A4Z2GZT3_9TELE</name>
<organism evidence="2 3">
    <name type="scientific">Liparis tanakae</name>
    <name type="common">Tanaka's snailfish</name>
    <dbReference type="NCBI Taxonomy" id="230148"/>
    <lineage>
        <taxon>Eukaryota</taxon>
        <taxon>Metazoa</taxon>
        <taxon>Chordata</taxon>
        <taxon>Craniata</taxon>
        <taxon>Vertebrata</taxon>
        <taxon>Euteleostomi</taxon>
        <taxon>Actinopterygii</taxon>
        <taxon>Neopterygii</taxon>
        <taxon>Teleostei</taxon>
        <taxon>Neoteleostei</taxon>
        <taxon>Acanthomorphata</taxon>
        <taxon>Eupercaria</taxon>
        <taxon>Perciformes</taxon>
        <taxon>Cottioidei</taxon>
        <taxon>Cottales</taxon>
        <taxon>Liparidae</taxon>
        <taxon>Liparis</taxon>
    </lineage>
</organism>
<reference evidence="2 3" key="1">
    <citation type="submission" date="2019-03" db="EMBL/GenBank/DDBJ databases">
        <title>First draft genome of Liparis tanakae, snailfish: a comprehensive survey of snailfish specific genes.</title>
        <authorList>
            <person name="Kim W."/>
            <person name="Song I."/>
            <person name="Jeong J.-H."/>
            <person name="Kim D."/>
            <person name="Kim S."/>
            <person name="Ryu S."/>
            <person name="Song J.Y."/>
            <person name="Lee S.K."/>
        </authorList>
    </citation>
    <scope>NUCLEOTIDE SEQUENCE [LARGE SCALE GENOMIC DNA]</scope>
    <source>
        <tissue evidence="2">Muscle</tissue>
    </source>
</reference>
<gene>
    <name evidence="2" type="primary">Atxn2_0</name>
    <name evidence="2" type="ORF">EYF80_030652</name>
</gene>
<dbReference type="InterPro" id="IPR009818">
    <property type="entry name" value="PAM2_motif"/>
</dbReference>
<feature type="compositionally biased region" description="Low complexity" evidence="1">
    <location>
        <begin position="316"/>
        <end position="357"/>
    </location>
</feature>
<feature type="compositionally biased region" description="Low complexity" evidence="1">
    <location>
        <begin position="73"/>
        <end position="98"/>
    </location>
</feature>
<accession>A0A4Z2GZT3</accession>
<feature type="region of interest" description="Disordered" evidence="1">
    <location>
        <begin position="223"/>
        <end position="262"/>
    </location>
</feature>
<evidence type="ECO:0000313" key="2">
    <source>
        <dbReference type="EMBL" id="TNN59118.1"/>
    </source>
</evidence>
<dbReference type="Pfam" id="PF07145">
    <property type="entry name" value="PAM2"/>
    <property type="match status" value="1"/>
</dbReference>
<evidence type="ECO:0000313" key="3">
    <source>
        <dbReference type="Proteomes" id="UP000314294"/>
    </source>
</evidence>
<feature type="compositionally biased region" description="Basic and acidic residues" evidence="1">
    <location>
        <begin position="34"/>
        <end position="59"/>
    </location>
</feature>
<sequence length="522" mass="55660">MLFWLSTVEQNRAVFTLKLLQSSANPDAAFDQMKPPRDPADKPKDLPLDKASKAGREGAEAGGVGPAAGAPGGASAASASNASKPGSPAALSLSPSAPDQKRAGLDVTSQGVQTTATSSFGGPKHEEKEEKKEAVHDQVRKSTLNPNANEFKPRFNTQPKPTNTPTPPRPQGQPSPSIVVQQPQTMYGQTVCFPQMYPLTPVSPGVQSPAMYQVQMPHMTVSQSKPYRPGKVPNMPQQRSDQHHPPGTPTMMHPATAAGPPIVAQSPAYSAQYFTCSPQQFTSQPLVQQMTHYQSQHPQPSATPTGQGQQGGPQQHGGPPNHPAASPAQQHQQHQQAAAAAAAAQALHLANQPQQQQMYSALAPTPPSMTPGPNPQSPQASFPSAQQTVYIHPQQVQHGYNHNHMAHVQQALVLTVEHPLLCFMFSNISHTQAHMQSGMVQSHHPGQTHPTMMLMATQGPPGGPQPPMPQNALNPIPVSSTTHFSYLAHPQGTFDSSSDAPLQGGVRSVCCQLHHGYLEERP</sequence>
<feature type="compositionally biased region" description="Polar residues" evidence="1">
    <location>
        <begin position="286"/>
        <end position="297"/>
    </location>
</feature>